<comment type="subcellular location">
    <subcellularLocation>
        <location evidence="1">Cell membrane</location>
        <topology evidence="1">Multi-pass membrane protein</topology>
    </subcellularLocation>
</comment>
<comment type="caution">
    <text evidence="9">The sequence shown here is derived from an EMBL/GenBank/DDBJ whole genome shotgun (WGS) entry which is preliminary data.</text>
</comment>
<evidence type="ECO:0000256" key="3">
    <source>
        <dbReference type="ARBA" id="ARBA00022679"/>
    </source>
</evidence>
<keyword evidence="3" id="KW-0808">Transferase</keyword>
<evidence type="ECO:0000256" key="5">
    <source>
        <dbReference type="ARBA" id="ARBA00022989"/>
    </source>
</evidence>
<feature type="transmembrane region" description="Helical" evidence="8">
    <location>
        <begin position="168"/>
        <end position="189"/>
    </location>
</feature>
<feature type="transmembrane region" description="Helical" evidence="8">
    <location>
        <begin position="88"/>
        <end position="109"/>
    </location>
</feature>
<evidence type="ECO:0000256" key="8">
    <source>
        <dbReference type="SAM" id="Phobius"/>
    </source>
</evidence>
<feature type="transmembrane region" description="Helical" evidence="8">
    <location>
        <begin position="196"/>
        <end position="214"/>
    </location>
</feature>
<evidence type="ECO:0000313" key="10">
    <source>
        <dbReference type="Proteomes" id="UP001500542"/>
    </source>
</evidence>
<dbReference type="EMBL" id="BAAAHK010000013">
    <property type="protein sequence ID" value="GAA0949855.1"/>
    <property type="molecule type" value="Genomic_DNA"/>
</dbReference>
<keyword evidence="5 8" id="KW-1133">Transmembrane helix</keyword>
<evidence type="ECO:0000256" key="4">
    <source>
        <dbReference type="ARBA" id="ARBA00022692"/>
    </source>
</evidence>
<evidence type="ECO:0000256" key="2">
    <source>
        <dbReference type="ARBA" id="ARBA00022475"/>
    </source>
</evidence>
<evidence type="ECO:0000313" key="9">
    <source>
        <dbReference type="EMBL" id="GAA0949855.1"/>
    </source>
</evidence>
<dbReference type="RefSeq" id="WP_343974480.1">
    <property type="nucleotide sequence ID" value="NZ_BAAAHK010000013.1"/>
</dbReference>
<keyword evidence="2" id="KW-1003">Cell membrane</keyword>
<feature type="transmembrane region" description="Helical" evidence="8">
    <location>
        <begin position="115"/>
        <end position="133"/>
    </location>
</feature>
<evidence type="ECO:0000256" key="7">
    <source>
        <dbReference type="ARBA" id="ARBA00024033"/>
    </source>
</evidence>
<proteinExistence type="inferred from homology"/>
<keyword evidence="10" id="KW-1185">Reference proteome</keyword>
<dbReference type="InterPro" id="IPR018584">
    <property type="entry name" value="GT87"/>
</dbReference>
<protein>
    <submittedName>
        <fullName evidence="9">Glycosyltransferase 87 family protein</fullName>
    </submittedName>
</protein>
<evidence type="ECO:0000256" key="1">
    <source>
        <dbReference type="ARBA" id="ARBA00004651"/>
    </source>
</evidence>
<feature type="transmembrane region" description="Helical" evidence="8">
    <location>
        <begin position="356"/>
        <end position="376"/>
    </location>
</feature>
<keyword evidence="6 8" id="KW-0472">Membrane</keyword>
<feature type="transmembrane region" description="Helical" evidence="8">
    <location>
        <begin position="286"/>
        <end position="304"/>
    </location>
</feature>
<gene>
    <name evidence="9" type="ORF">GCM10009554_48970</name>
</gene>
<dbReference type="Proteomes" id="UP001500542">
    <property type="component" value="Unassembled WGS sequence"/>
</dbReference>
<accession>A0ABN1QZV0</accession>
<sequence>MRTLYDGLLRRRLQLLVLVVILTPLLYFSWSGNVDLNVYRTGGYAYLHDISLYSEGFGQLVPWVALPFTYPPIAAVLFVPLHLLPMPLADLTMCVGSAAGLTATMLVIAYRLRGWNKHAITLGLAATVAAFAFEPIRSTIGFGQINLMLMALVALDCLLPQTRWPRGALVGLAAAIKLTPAVFVVYFLVRRQYREAAVAMATFVGVGVLGFALAPTDSAKYWFGVLLDPDRIGGATYAFNQNYQALLSRVMADGALRSLLWLGLVAATGVLAAVVARRARTSGDDVLALLAIATWGLLSSPVSWSHHWVWIVPAALYFLCTRHWWMLTATIVFAIGPHQLLDPEGRHWSWPEQFLGDSYAVLALAFLATAALSGTFHPRFPVDEPTPIPQRQS</sequence>
<dbReference type="Pfam" id="PF09594">
    <property type="entry name" value="GT87"/>
    <property type="match status" value="1"/>
</dbReference>
<evidence type="ECO:0000256" key="6">
    <source>
        <dbReference type="ARBA" id="ARBA00023136"/>
    </source>
</evidence>
<feature type="transmembrane region" description="Helical" evidence="8">
    <location>
        <begin position="12"/>
        <end position="30"/>
    </location>
</feature>
<keyword evidence="4 8" id="KW-0812">Transmembrane</keyword>
<organism evidence="9 10">
    <name type="scientific">Kribbella koreensis</name>
    <dbReference type="NCBI Taxonomy" id="57909"/>
    <lineage>
        <taxon>Bacteria</taxon>
        <taxon>Bacillati</taxon>
        <taxon>Actinomycetota</taxon>
        <taxon>Actinomycetes</taxon>
        <taxon>Propionibacteriales</taxon>
        <taxon>Kribbellaceae</taxon>
        <taxon>Kribbella</taxon>
    </lineage>
</organism>
<reference evidence="9 10" key="1">
    <citation type="journal article" date="2019" name="Int. J. Syst. Evol. Microbiol.">
        <title>The Global Catalogue of Microorganisms (GCM) 10K type strain sequencing project: providing services to taxonomists for standard genome sequencing and annotation.</title>
        <authorList>
            <consortium name="The Broad Institute Genomics Platform"/>
            <consortium name="The Broad Institute Genome Sequencing Center for Infectious Disease"/>
            <person name="Wu L."/>
            <person name="Ma J."/>
        </authorList>
    </citation>
    <scope>NUCLEOTIDE SEQUENCE [LARGE SCALE GENOMIC DNA]</scope>
    <source>
        <strain evidence="9 10">JCM 10977</strain>
    </source>
</reference>
<feature type="transmembrane region" description="Helical" evidence="8">
    <location>
        <begin position="310"/>
        <end position="335"/>
    </location>
</feature>
<feature type="transmembrane region" description="Helical" evidence="8">
    <location>
        <begin position="255"/>
        <end position="274"/>
    </location>
</feature>
<name>A0ABN1QZV0_9ACTN</name>
<comment type="similarity">
    <text evidence="7">Belongs to the glycosyltransferase 87 family.</text>
</comment>